<dbReference type="Proteomes" id="UP001500571">
    <property type="component" value="Unassembled WGS sequence"/>
</dbReference>
<dbReference type="RefSeq" id="WP_344045019.1">
    <property type="nucleotide sequence ID" value="NZ_BAAAPB010000002.1"/>
</dbReference>
<dbReference type="Pfam" id="PF01078">
    <property type="entry name" value="Mg_chelatase"/>
    <property type="match status" value="1"/>
</dbReference>
<organism evidence="3 4">
    <name type="scientific">Nocardioides panacihumi</name>
    <dbReference type="NCBI Taxonomy" id="400774"/>
    <lineage>
        <taxon>Bacteria</taxon>
        <taxon>Bacillati</taxon>
        <taxon>Actinomycetota</taxon>
        <taxon>Actinomycetes</taxon>
        <taxon>Propionibacteriales</taxon>
        <taxon>Nocardioidaceae</taxon>
        <taxon>Nocardioides</taxon>
    </lineage>
</organism>
<protein>
    <recommendedName>
        <fullName evidence="2">Magnesium chelatase ChlI-like catalytic domain-containing protein</fullName>
    </recommendedName>
</protein>
<dbReference type="Gene3D" id="3.40.50.300">
    <property type="entry name" value="P-loop containing nucleotide triphosphate hydrolases"/>
    <property type="match status" value="1"/>
</dbReference>
<gene>
    <name evidence="3" type="ORF">GCM10009798_23390</name>
</gene>
<accession>A0ABN2R412</accession>
<dbReference type="InterPro" id="IPR020568">
    <property type="entry name" value="Ribosomal_Su5_D2-typ_SF"/>
</dbReference>
<proteinExistence type="predicted"/>
<dbReference type="InterPro" id="IPR045006">
    <property type="entry name" value="CHLI-like"/>
</dbReference>
<keyword evidence="4" id="KW-1185">Reference proteome</keyword>
<evidence type="ECO:0000313" key="4">
    <source>
        <dbReference type="Proteomes" id="UP001500571"/>
    </source>
</evidence>
<dbReference type="InterPro" id="IPR014721">
    <property type="entry name" value="Ribsml_uS5_D2-typ_fold_subgr"/>
</dbReference>
<feature type="region of interest" description="Disordered" evidence="1">
    <location>
        <begin position="274"/>
        <end position="299"/>
    </location>
</feature>
<dbReference type="InterPro" id="IPR027417">
    <property type="entry name" value="P-loop_NTPase"/>
</dbReference>
<dbReference type="PANTHER" id="PTHR32039">
    <property type="entry name" value="MAGNESIUM-CHELATASE SUBUNIT CHLI"/>
    <property type="match status" value="1"/>
</dbReference>
<dbReference type="SUPFAM" id="SSF52540">
    <property type="entry name" value="P-loop containing nucleoside triphosphate hydrolases"/>
    <property type="match status" value="1"/>
</dbReference>
<sequence>MGFARTHTVALQGAVGHLIDVQADVSPGQVGTTLVGRADATLAEGRDRVRMAVVNSRLEWPSTRRITVLLSPADLPKTGTHYDLAIAVAVLAAADVVPRGALEGTVFIGELSLDGGLRSVPGVLPMVLAASRRGVRCVVVPEPQAREAAMVPGVIVLGVRSLGQVVAELRDEEVPSAPPVPDPASHSYLGWRGQARLDELDMSDLVGMREAKFAAEVAAAGGHHLLLTGPKGCGKTSLAERIPGILPDLDAEESVELTAIRSLAGSLDPAAGLVRRPPYSAPHHDATKPSLVGGGSGRVQPGLISQAHGGVLFL</sequence>
<comment type="caution">
    <text evidence="3">The sequence shown here is derived from an EMBL/GenBank/DDBJ whole genome shotgun (WGS) entry which is preliminary data.</text>
</comment>
<dbReference type="PANTHER" id="PTHR32039:SF7">
    <property type="entry name" value="COMPETENCE PROTEIN COMM"/>
    <property type="match status" value="1"/>
</dbReference>
<feature type="domain" description="Magnesium chelatase ChlI-like catalytic" evidence="2">
    <location>
        <begin position="201"/>
        <end position="314"/>
    </location>
</feature>
<evidence type="ECO:0000259" key="2">
    <source>
        <dbReference type="Pfam" id="PF01078"/>
    </source>
</evidence>
<dbReference type="EMBL" id="BAAAPB010000002">
    <property type="protein sequence ID" value="GAA1962903.1"/>
    <property type="molecule type" value="Genomic_DNA"/>
</dbReference>
<dbReference type="InterPro" id="IPR000523">
    <property type="entry name" value="Mg_chelatse_chII-like_cat_dom"/>
</dbReference>
<reference evidence="3 4" key="1">
    <citation type="journal article" date="2019" name="Int. J. Syst. Evol. Microbiol.">
        <title>The Global Catalogue of Microorganisms (GCM) 10K type strain sequencing project: providing services to taxonomists for standard genome sequencing and annotation.</title>
        <authorList>
            <consortium name="The Broad Institute Genomics Platform"/>
            <consortium name="The Broad Institute Genome Sequencing Center for Infectious Disease"/>
            <person name="Wu L."/>
            <person name="Ma J."/>
        </authorList>
    </citation>
    <scope>NUCLEOTIDE SEQUENCE [LARGE SCALE GENOMIC DNA]</scope>
    <source>
        <strain evidence="3 4">JCM 15309</strain>
    </source>
</reference>
<dbReference type="Gene3D" id="3.30.230.10">
    <property type="match status" value="1"/>
</dbReference>
<evidence type="ECO:0000313" key="3">
    <source>
        <dbReference type="EMBL" id="GAA1962903.1"/>
    </source>
</evidence>
<name>A0ABN2R412_9ACTN</name>
<dbReference type="Pfam" id="PF13541">
    <property type="entry name" value="ChlI"/>
    <property type="match status" value="1"/>
</dbReference>
<evidence type="ECO:0000256" key="1">
    <source>
        <dbReference type="SAM" id="MobiDB-lite"/>
    </source>
</evidence>
<dbReference type="SUPFAM" id="SSF54211">
    <property type="entry name" value="Ribosomal protein S5 domain 2-like"/>
    <property type="match status" value="1"/>
</dbReference>